<comment type="caution">
    <text evidence="2">The sequence shown here is derived from an EMBL/GenBank/DDBJ whole genome shotgun (WGS) entry which is preliminary data.</text>
</comment>
<dbReference type="AlphaFoldDB" id="A0A917JF47"/>
<keyword evidence="3" id="KW-1185">Reference proteome</keyword>
<dbReference type="EMBL" id="BMDT01000004">
    <property type="protein sequence ID" value="GGI65626.1"/>
    <property type="molecule type" value="Genomic_DNA"/>
</dbReference>
<accession>A0A917JF47</accession>
<evidence type="ECO:0000256" key="1">
    <source>
        <dbReference type="SAM" id="Phobius"/>
    </source>
</evidence>
<keyword evidence="1" id="KW-0472">Membrane</keyword>
<protein>
    <recommendedName>
        <fullName evidence="4">DUF2500 domain-containing protein</fullName>
    </recommendedName>
</protein>
<feature type="transmembrane region" description="Helical" evidence="1">
    <location>
        <begin position="12"/>
        <end position="33"/>
    </location>
</feature>
<dbReference type="RefSeq" id="WP_188367459.1">
    <property type="nucleotide sequence ID" value="NZ_BMDT01000004.1"/>
</dbReference>
<evidence type="ECO:0008006" key="4">
    <source>
        <dbReference type="Google" id="ProtNLM"/>
    </source>
</evidence>
<evidence type="ECO:0000313" key="2">
    <source>
        <dbReference type="EMBL" id="GGI65626.1"/>
    </source>
</evidence>
<keyword evidence="1" id="KW-1133">Transmembrane helix</keyword>
<dbReference type="InterPro" id="IPR019635">
    <property type="entry name" value="DUF2500"/>
</dbReference>
<dbReference type="Proteomes" id="UP000622610">
    <property type="component" value="Unassembled WGS sequence"/>
</dbReference>
<evidence type="ECO:0000313" key="3">
    <source>
        <dbReference type="Proteomes" id="UP000622610"/>
    </source>
</evidence>
<organism evidence="2 3">
    <name type="scientific">Enterococcus alcedinis</name>
    <dbReference type="NCBI Taxonomy" id="1274384"/>
    <lineage>
        <taxon>Bacteria</taxon>
        <taxon>Bacillati</taxon>
        <taxon>Bacillota</taxon>
        <taxon>Bacilli</taxon>
        <taxon>Lactobacillales</taxon>
        <taxon>Enterococcaceae</taxon>
        <taxon>Enterococcus</taxon>
    </lineage>
</organism>
<keyword evidence="1" id="KW-0812">Transmembrane</keyword>
<dbReference type="Gene3D" id="2.40.50.660">
    <property type="match status" value="1"/>
</dbReference>
<reference evidence="2" key="2">
    <citation type="submission" date="2020-09" db="EMBL/GenBank/DDBJ databases">
        <authorList>
            <person name="Sun Q."/>
            <person name="Sedlacek I."/>
        </authorList>
    </citation>
    <scope>NUCLEOTIDE SEQUENCE</scope>
    <source>
        <strain evidence="2">CCM 8433</strain>
    </source>
</reference>
<proteinExistence type="predicted"/>
<gene>
    <name evidence="2" type="ORF">GCM10011482_12800</name>
</gene>
<dbReference type="Pfam" id="PF10694">
    <property type="entry name" value="DUF2500"/>
    <property type="match status" value="1"/>
</dbReference>
<sequence>MESYMLLEEPPMFSFFQFFILLTFFIMLGIFIYRLINVSLNMNATPTTITVTLIGKDQSVRRTQNNFTSSIFTFIFEDDKGERLSFDVGKKDYHQFVEGDKGQLTYQRKMFKSFERIKE</sequence>
<name>A0A917JF47_9ENTE</name>
<reference evidence="2" key="1">
    <citation type="journal article" date="2014" name="Int. J. Syst. Evol. Microbiol.">
        <title>Complete genome sequence of Corynebacterium casei LMG S-19264T (=DSM 44701T), isolated from a smear-ripened cheese.</title>
        <authorList>
            <consortium name="US DOE Joint Genome Institute (JGI-PGF)"/>
            <person name="Walter F."/>
            <person name="Albersmeier A."/>
            <person name="Kalinowski J."/>
            <person name="Ruckert C."/>
        </authorList>
    </citation>
    <scope>NUCLEOTIDE SEQUENCE</scope>
    <source>
        <strain evidence="2">CCM 8433</strain>
    </source>
</reference>